<feature type="domain" description="FAD/NAD(P)-binding" evidence="8">
    <location>
        <begin position="9"/>
        <end position="326"/>
    </location>
</feature>
<proteinExistence type="inferred from homology"/>
<evidence type="ECO:0000256" key="6">
    <source>
        <dbReference type="ARBA" id="ARBA00023027"/>
    </source>
</evidence>
<gene>
    <name evidence="9" type="ordered locus">Acid_7576</name>
</gene>
<evidence type="ECO:0000256" key="4">
    <source>
        <dbReference type="ARBA" id="ARBA00022827"/>
    </source>
</evidence>
<dbReference type="SUPFAM" id="SSF51905">
    <property type="entry name" value="FAD/NAD(P)-binding domain"/>
    <property type="match status" value="1"/>
</dbReference>
<organism evidence="9">
    <name type="scientific">Solibacter usitatus (strain Ellin6076)</name>
    <dbReference type="NCBI Taxonomy" id="234267"/>
    <lineage>
        <taxon>Bacteria</taxon>
        <taxon>Pseudomonadati</taxon>
        <taxon>Acidobacteriota</taxon>
        <taxon>Terriglobia</taxon>
        <taxon>Bryobacterales</taxon>
        <taxon>Solibacteraceae</taxon>
        <taxon>Candidatus Solibacter</taxon>
    </lineage>
</organism>
<dbReference type="InterPro" id="IPR023753">
    <property type="entry name" value="FAD/NAD-binding_dom"/>
</dbReference>
<keyword evidence="4" id="KW-0274">FAD</keyword>
<dbReference type="PANTHER" id="PTHR43706:SF47">
    <property type="entry name" value="EXTERNAL NADH-UBIQUINONE OXIDOREDUCTASE 1, MITOCHONDRIAL-RELATED"/>
    <property type="match status" value="1"/>
</dbReference>
<keyword evidence="5 9" id="KW-0560">Oxidoreductase</keyword>
<dbReference type="EC" id="1.6.5.9" evidence="2"/>
<evidence type="ECO:0000256" key="5">
    <source>
        <dbReference type="ARBA" id="ARBA00023002"/>
    </source>
</evidence>
<comment type="catalytic activity">
    <reaction evidence="7">
        <text>a quinone + NADH + H(+) = a quinol + NAD(+)</text>
        <dbReference type="Rhea" id="RHEA:46160"/>
        <dbReference type="ChEBI" id="CHEBI:15378"/>
        <dbReference type="ChEBI" id="CHEBI:24646"/>
        <dbReference type="ChEBI" id="CHEBI:57540"/>
        <dbReference type="ChEBI" id="CHEBI:57945"/>
        <dbReference type="ChEBI" id="CHEBI:132124"/>
        <dbReference type="EC" id="1.6.5.9"/>
    </reaction>
</comment>
<evidence type="ECO:0000256" key="1">
    <source>
        <dbReference type="ARBA" id="ARBA00005272"/>
    </source>
</evidence>
<comment type="similarity">
    <text evidence="1">Belongs to the NADH dehydrogenase family.</text>
</comment>
<name>Q01PD6_SOLUE</name>
<dbReference type="Pfam" id="PF07992">
    <property type="entry name" value="Pyr_redox_2"/>
    <property type="match status" value="1"/>
</dbReference>
<evidence type="ECO:0000256" key="7">
    <source>
        <dbReference type="ARBA" id="ARBA00047599"/>
    </source>
</evidence>
<dbReference type="InterPro" id="IPR045024">
    <property type="entry name" value="NDH-2"/>
</dbReference>
<dbReference type="InterPro" id="IPR036188">
    <property type="entry name" value="FAD/NAD-bd_sf"/>
</dbReference>
<keyword evidence="6" id="KW-0520">NAD</keyword>
<dbReference type="eggNOG" id="COG1252">
    <property type="taxonomic scope" value="Bacteria"/>
</dbReference>
<dbReference type="PANTHER" id="PTHR43706">
    <property type="entry name" value="NADH DEHYDROGENASE"/>
    <property type="match status" value="1"/>
</dbReference>
<dbReference type="FunCoup" id="Q01PD6">
    <property type="interactions" value="377"/>
</dbReference>
<dbReference type="Gene3D" id="3.50.50.100">
    <property type="match status" value="1"/>
</dbReference>
<dbReference type="STRING" id="234267.Acid_7576"/>
<evidence type="ECO:0000259" key="8">
    <source>
        <dbReference type="Pfam" id="PF07992"/>
    </source>
</evidence>
<dbReference type="KEGG" id="sus:Acid_7576"/>
<dbReference type="PRINTS" id="PR00368">
    <property type="entry name" value="FADPNR"/>
</dbReference>
<keyword evidence="3" id="KW-0285">Flavoprotein</keyword>
<accession>Q01PD6</accession>
<dbReference type="EMBL" id="CP000473">
    <property type="protein sequence ID" value="ABJ88484.1"/>
    <property type="molecule type" value="Genomic_DNA"/>
</dbReference>
<evidence type="ECO:0000256" key="3">
    <source>
        <dbReference type="ARBA" id="ARBA00022630"/>
    </source>
</evidence>
<dbReference type="InParanoid" id="Q01PD6"/>
<evidence type="ECO:0000313" key="9">
    <source>
        <dbReference type="EMBL" id="ABJ88484.1"/>
    </source>
</evidence>
<sequence>MNSDGSKKHVVIVGGGFAGLSCARKLAKSDGVHVTLIDRNNFHQFQPLLYQLATSEVGTGDVATSLRQALHGHPNVDVKIGEVTAVNPATRTVSTRQGESYEGDFLVLAAGSQANFFGTSGAAENAFPLYGLEEAQRLRSRILKVFEDADRDPKLLERGALNFVIVGGGPTGTEMAGALADMIRGGLADEYPDLAVKKAQVYLVDHGASLLAAFSKKAHAYAARILQRKGVDIRLGVAVKEVAPDHVVLSDGTSIPTRTVVWAGGLMASPLAANAGLPRGHGGRIEVLPDLTVAGFPGVYVLGDFANIPSAKGQFMPQLASVAQQCGEWTAKNILTEIAGEERTAFHYHDKGIMAMIGRDAAVAEIGKKRHELDGPIAFAAWLGVHALLMSGVRQRIEAFVDWAWTYFSRSRPIQILDRGDMARIDWDEGAGESSSSSAPAVKSAR</sequence>
<dbReference type="PRINTS" id="PR00411">
    <property type="entry name" value="PNDRDTASEI"/>
</dbReference>
<dbReference type="GO" id="GO:0050136">
    <property type="term" value="F:NADH dehydrogenase (quinone) (non-electrogenic) activity"/>
    <property type="evidence" value="ECO:0007669"/>
    <property type="project" value="UniProtKB-EC"/>
</dbReference>
<protein>
    <recommendedName>
        <fullName evidence="2">NADH:ubiquinone reductase (non-electrogenic)</fullName>
        <ecNumber evidence="2">1.6.5.9</ecNumber>
    </recommendedName>
</protein>
<dbReference type="AlphaFoldDB" id="Q01PD6"/>
<reference evidence="9" key="1">
    <citation type="submission" date="2006-10" db="EMBL/GenBank/DDBJ databases">
        <title>Complete sequence of Solibacter usitatus Ellin6076.</title>
        <authorList>
            <consortium name="US DOE Joint Genome Institute"/>
            <person name="Copeland A."/>
            <person name="Lucas S."/>
            <person name="Lapidus A."/>
            <person name="Barry K."/>
            <person name="Detter J.C."/>
            <person name="Glavina del Rio T."/>
            <person name="Hammon N."/>
            <person name="Israni S."/>
            <person name="Dalin E."/>
            <person name="Tice H."/>
            <person name="Pitluck S."/>
            <person name="Thompson L.S."/>
            <person name="Brettin T."/>
            <person name="Bruce D."/>
            <person name="Han C."/>
            <person name="Tapia R."/>
            <person name="Gilna P."/>
            <person name="Schmutz J."/>
            <person name="Larimer F."/>
            <person name="Land M."/>
            <person name="Hauser L."/>
            <person name="Kyrpides N."/>
            <person name="Mikhailova N."/>
            <person name="Janssen P.H."/>
            <person name="Kuske C.R."/>
            <person name="Richardson P."/>
        </authorList>
    </citation>
    <scope>NUCLEOTIDE SEQUENCE</scope>
    <source>
        <strain evidence="9">Ellin6076</strain>
    </source>
</reference>
<evidence type="ECO:0000256" key="2">
    <source>
        <dbReference type="ARBA" id="ARBA00012637"/>
    </source>
</evidence>
<dbReference type="OrthoDB" id="9781621at2"/>
<dbReference type="HOGENOM" id="CLU_021377_7_1_0"/>
<dbReference type="PROSITE" id="PS51257">
    <property type="entry name" value="PROKAR_LIPOPROTEIN"/>
    <property type="match status" value="1"/>
</dbReference>